<keyword evidence="5" id="KW-1133">Transmembrane helix</keyword>
<dbReference type="CDD" id="cd06583">
    <property type="entry name" value="PGRP"/>
    <property type="match status" value="1"/>
</dbReference>
<dbReference type="GO" id="GO:0009254">
    <property type="term" value="P:peptidoglycan turnover"/>
    <property type="evidence" value="ECO:0007669"/>
    <property type="project" value="TreeGrafter"/>
</dbReference>
<accession>A0A173V1P1</accession>
<dbReference type="Pfam" id="PF01510">
    <property type="entry name" value="Amidase_2"/>
    <property type="match status" value="1"/>
</dbReference>
<evidence type="ECO:0000313" key="7">
    <source>
        <dbReference type="EMBL" id="CUN21229.1"/>
    </source>
</evidence>
<evidence type="ECO:0000256" key="3">
    <source>
        <dbReference type="ARBA" id="ARBA00022801"/>
    </source>
</evidence>
<dbReference type="Proteomes" id="UP000095673">
    <property type="component" value="Unassembled WGS sequence"/>
</dbReference>
<reference evidence="7 9" key="1">
    <citation type="submission" date="2015-09" db="EMBL/GenBank/DDBJ databases">
        <authorList>
            <consortium name="Pathogen Informatics"/>
        </authorList>
    </citation>
    <scope>NUCLEOTIDE SEQUENCE [LARGE SCALE GENOMIC DNA]</scope>
    <source>
        <strain evidence="7 9">2789STDY5834968</strain>
    </source>
</reference>
<dbReference type="GO" id="GO:0008745">
    <property type="term" value="F:N-acetylmuramoyl-L-alanine amidase activity"/>
    <property type="evidence" value="ECO:0007669"/>
    <property type="project" value="UniProtKB-EC"/>
</dbReference>
<evidence type="ECO:0000256" key="4">
    <source>
        <dbReference type="ARBA" id="ARBA00023316"/>
    </source>
</evidence>
<dbReference type="Proteomes" id="UP001212823">
    <property type="component" value="Unassembled WGS sequence"/>
</dbReference>
<evidence type="ECO:0000259" key="6">
    <source>
        <dbReference type="SMART" id="SM00644"/>
    </source>
</evidence>
<dbReference type="GO" id="GO:0071555">
    <property type="term" value="P:cell wall organization"/>
    <property type="evidence" value="ECO:0007669"/>
    <property type="project" value="UniProtKB-KW"/>
</dbReference>
<feature type="transmembrane region" description="Helical" evidence="5">
    <location>
        <begin position="28"/>
        <end position="51"/>
    </location>
</feature>
<dbReference type="Gene3D" id="3.40.80.10">
    <property type="entry name" value="Peptidoglycan recognition protein-like"/>
    <property type="match status" value="1"/>
</dbReference>
<dbReference type="RefSeq" id="WP_012743204.1">
    <property type="nucleotide sequence ID" value="NZ_CP092643.1"/>
</dbReference>
<evidence type="ECO:0000313" key="8">
    <source>
        <dbReference type="EMBL" id="MDB8016917.1"/>
    </source>
</evidence>
<keyword evidence="5" id="KW-0812">Transmembrane</keyword>
<dbReference type="GeneID" id="86989140"/>
<dbReference type="GO" id="GO:0009253">
    <property type="term" value="P:peptidoglycan catabolic process"/>
    <property type="evidence" value="ECO:0007669"/>
    <property type="project" value="InterPro"/>
</dbReference>
<dbReference type="InterPro" id="IPR036505">
    <property type="entry name" value="Amidase/PGRP_sf"/>
</dbReference>
<dbReference type="OMA" id="YYVEHED"/>
<dbReference type="AlphaFoldDB" id="A0A173V1P1"/>
<evidence type="ECO:0000256" key="1">
    <source>
        <dbReference type="ARBA" id="ARBA00001561"/>
    </source>
</evidence>
<evidence type="ECO:0000313" key="9">
    <source>
        <dbReference type="Proteomes" id="UP000095673"/>
    </source>
</evidence>
<keyword evidence="5" id="KW-0472">Membrane</keyword>
<comment type="catalytic activity">
    <reaction evidence="1">
        <text>Hydrolyzes the link between N-acetylmuramoyl residues and L-amino acid residues in certain cell-wall glycopeptides.</text>
        <dbReference type="EC" id="3.5.1.28"/>
    </reaction>
</comment>
<name>A0A173V1P1_9FIRM</name>
<dbReference type="PANTHER" id="PTHR30417:SF1">
    <property type="entry name" value="N-ACETYLMURAMOYL-L-ALANINE AMIDASE AMID"/>
    <property type="match status" value="1"/>
</dbReference>
<sequence length="248" mass="28410">MDEYEKIRQRKREEYRKRHRAQVRRKQLISNGIVIGVIILIIATIIIVGALRGKKAKQEEVKAEVTSTLYNPIQPKLDVQLLTPNPYSRPQKALEKVNGIVVHYTANPGTSARQNRDYFNGLAETKKTKASSHFVIGLEGEIVQCIPCNEISYASNNRNSDTISIECCIEDETGKFNDSTYQSLIELTTWLMGRYDLSADDVIRHYDVTGKKCPLYFVEHEDAWEQFHKDLDTYIEENGVPKEEASQN</sequence>
<evidence type="ECO:0000256" key="5">
    <source>
        <dbReference type="SAM" id="Phobius"/>
    </source>
</evidence>
<dbReference type="EMBL" id="JAQLYE010000003">
    <property type="protein sequence ID" value="MDB8016917.1"/>
    <property type="molecule type" value="Genomic_DNA"/>
</dbReference>
<gene>
    <name evidence="7" type="primary">xlyA</name>
    <name evidence="7" type="ORF">ERS852580_02568</name>
    <name evidence="8" type="ORF">PNE45_02540</name>
</gene>
<keyword evidence="4" id="KW-0961">Cell wall biogenesis/degradation</keyword>
<dbReference type="OrthoDB" id="9794294at2"/>
<proteinExistence type="predicted"/>
<dbReference type="InterPro" id="IPR002502">
    <property type="entry name" value="Amidase_domain"/>
</dbReference>
<keyword evidence="3 7" id="KW-0378">Hydrolase</keyword>
<reference evidence="8" key="2">
    <citation type="submission" date="2023-01" db="EMBL/GenBank/DDBJ databases">
        <title>Human gut microbiome strain richness.</title>
        <authorList>
            <person name="Chen-Liaw A."/>
        </authorList>
    </citation>
    <scope>NUCLEOTIDE SEQUENCE</scope>
    <source>
        <strain evidence="8">1001283st1_D2_1001283B150209_150212</strain>
    </source>
</reference>
<dbReference type="SUPFAM" id="SSF55846">
    <property type="entry name" value="N-acetylmuramoyl-L-alanine amidase-like"/>
    <property type="match status" value="1"/>
</dbReference>
<dbReference type="EMBL" id="CYXM01000013">
    <property type="protein sequence ID" value="CUN21229.1"/>
    <property type="molecule type" value="Genomic_DNA"/>
</dbReference>
<dbReference type="PANTHER" id="PTHR30417">
    <property type="entry name" value="N-ACETYLMURAMOYL-L-ALANINE AMIDASE AMID"/>
    <property type="match status" value="1"/>
</dbReference>
<organism evidence="7 9">
    <name type="scientific">Agathobacter rectalis</name>
    <dbReference type="NCBI Taxonomy" id="39491"/>
    <lineage>
        <taxon>Bacteria</taxon>
        <taxon>Bacillati</taxon>
        <taxon>Bacillota</taxon>
        <taxon>Clostridia</taxon>
        <taxon>Lachnospirales</taxon>
        <taxon>Lachnospiraceae</taxon>
        <taxon>Agathobacter</taxon>
    </lineage>
</organism>
<dbReference type="EC" id="3.5.1.28" evidence="2"/>
<dbReference type="SMART" id="SM00644">
    <property type="entry name" value="Ami_2"/>
    <property type="match status" value="1"/>
</dbReference>
<dbReference type="InterPro" id="IPR051206">
    <property type="entry name" value="NAMLAA_amidase_2"/>
</dbReference>
<evidence type="ECO:0000256" key="2">
    <source>
        <dbReference type="ARBA" id="ARBA00011901"/>
    </source>
</evidence>
<protein>
    <recommendedName>
        <fullName evidence="2">N-acetylmuramoyl-L-alanine amidase</fullName>
        <ecNumber evidence="2">3.5.1.28</ecNumber>
    </recommendedName>
</protein>
<feature type="domain" description="N-acetylmuramoyl-L-alanine amidase" evidence="6">
    <location>
        <begin position="87"/>
        <end position="223"/>
    </location>
</feature>